<evidence type="ECO:0000256" key="9">
    <source>
        <dbReference type="HAMAP-Rule" id="MF_01924"/>
    </source>
</evidence>
<keyword evidence="7 9" id="KW-0482">Metalloprotease</keyword>
<dbReference type="Pfam" id="PF01427">
    <property type="entry name" value="Peptidase_M15"/>
    <property type="match status" value="1"/>
</dbReference>
<feature type="active site" description="Proton donor/acceptor" evidence="9">
    <location>
        <position position="206"/>
    </location>
</feature>
<evidence type="ECO:0000256" key="8">
    <source>
        <dbReference type="ARBA" id="ARBA00023316"/>
    </source>
</evidence>
<evidence type="ECO:0000256" key="10">
    <source>
        <dbReference type="PIRNR" id="PIRNR026671"/>
    </source>
</evidence>
<dbReference type="Gene3D" id="3.30.1380.10">
    <property type="match status" value="1"/>
</dbReference>
<keyword evidence="3 9" id="KW-0479">Metal-binding</keyword>
<comment type="catalytic activity">
    <reaction evidence="1 9 10">
        <text>D-alanyl-D-alanine + H2O = 2 D-alanine</text>
        <dbReference type="Rhea" id="RHEA:20661"/>
        <dbReference type="ChEBI" id="CHEBI:15377"/>
        <dbReference type="ChEBI" id="CHEBI:57416"/>
        <dbReference type="ChEBI" id="CHEBI:57822"/>
        <dbReference type="EC" id="3.4.13.22"/>
    </reaction>
</comment>
<protein>
    <recommendedName>
        <fullName evidence="9 10">D-alanyl-D-alanine dipeptidase</fullName>
        <shortName evidence="9 10">D-Ala-D-Ala dipeptidase</shortName>
        <ecNumber evidence="9 10">3.4.13.22</ecNumber>
    </recommendedName>
</protein>
<dbReference type="Proteomes" id="UP001302329">
    <property type="component" value="Unassembled WGS sequence"/>
</dbReference>
<dbReference type="PANTHER" id="PTHR43126:SF2">
    <property type="entry name" value="D-ALANYL-D-ALANINE DIPEPTIDASE"/>
    <property type="match status" value="1"/>
</dbReference>
<sequence>MPPLRPWSPIPIDDAGEPLDELPATLWRLEPHPYQRLGAPYGAGASPFRLRRGVIVRLKTAQGLLQQQQPHWRLAIFDAWRPLAVQAFMVRHAFREACRERSLDPDAAGPAQAAVAAEVDRFWAPPSPDPATPPPHSTGAAVDLTLAEADGRPLAMGGEIDAIGPISHPDHYAEAPPGSEAADWHVRRLLLVGVMAAAGFAQHPNEWWHFSHGDQLWAWRCQEPQALYGAVAGEG</sequence>
<evidence type="ECO:0000256" key="2">
    <source>
        <dbReference type="ARBA" id="ARBA00022670"/>
    </source>
</evidence>
<evidence type="ECO:0000256" key="1">
    <source>
        <dbReference type="ARBA" id="ARBA00001362"/>
    </source>
</evidence>
<dbReference type="HAMAP" id="MF_01924">
    <property type="entry name" value="A_A_dipeptidase"/>
    <property type="match status" value="1"/>
</dbReference>
<evidence type="ECO:0000256" key="5">
    <source>
        <dbReference type="ARBA" id="ARBA00022833"/>
    </source>
</evidence>
<evidence type="ECO:0000313" key="11">
    <source>
        <dbReference type="EMBL" id="MEA5440998.1"/>
    </source>
</evidence>
<keyword evidence="4 9" id="KW-0378">Hydrolase</keyword>
<reference evidence="11 12" key="1">
    <citation type="submission" date="2023-12" db="EMBL/GenBank/DDBJ databases">
        <title>Baltic Sea Cyanobacteria.</title>
        <authorList>
            <person name="Delbaje E."/>
            <person name="Fewer D.P."/>
            <person name="Shishido T.K."/>
        </authorList>
    </citation>
    <scope>NUCLEOTIDE SEQUENCE [LARGE SCALE GENOMIC DNA]</scope>
    <source>
        <strain evidence="11 12">UHCC 0281</strain>
    </source>
</reference>
<comment type="similarity">
    <text evidence="9 10">Belongs to the peptidase M15D family.</text>
</comment>
<dbReference type="InterPro" id="IPR009045">
    <property type="entry name" value="Zn_M74/Hedgehog-like"/>
</dbReference>
<dbReference type="SUPFAM" id="SSF55166">
    <property type="entry name" value="Hedgehog/DD-peptidase"/>
    <property type="match status" value="1"/>
</dbReference>
<keyword evidence="6 9" id="KW-0224">Dipeptidase</keyword>
<dbReference type="PIRSF" id="PIRSF026671">
    <property type="entry name" value="AA_dipeptidase"/>
    <property type="match status" value="1"/>
</dbReference>
<dbReference type="EMBL" id="JAYGHY010000001">
    <property type="protein sequence ID" value="MEA5440998.1"/>
    <property type="molecule type" value="Genomic_DNA"/>
</dbReference>
<evidence type="ECO:0000256" key="3">
    <source>
        <dbReference type="ARBA" id="ARBA00022723"/>
    </source>
</evidence>
<comment type="function">
    <text evidence="9 10">Catalyzes hydrolysis of the D-alanyl-D-alanine dipeptide.</text>
</comment>
<keyword evidence="2 9" id="KW-0645">Protease</keyword>
<keyword evidence="5 9" id="KW-0862">Zinc</keyword>
<organism evidence="11 12">
    <name type="scientific">Cyanobium gracile UHCC 0281</name>
    <dbReference type="NCBI Taxonomy" id="3110309"/>
    <lineage>
        <taxon>Bacteria</taxon>
        <taxon>Bacillati</taxon>
        <taxon>Cyanobacteriota</taxon>
        <taxon>Cyanophyceae</taxon>
        <taxon>Synechococcales</taxon>
        <taxon>Prochlorococcaceae</taxon>
        <taxon>Cyanobium</taxon>
    </lineage>
</organism>
<feature type="binding site" evidence="9">
    <location>
        <position position="143"/>
    </location>
    <ligand>
        <name>Zn(2+)</name>
        <dbReference type="ChEBI" id="CHEBI:29105"/>
        <note>catalytic</note>
    </ligand>
</feature>
<comment type="caution">
    <text evidence="11">The sequence shown here is derived from an EMBL/GenBank/DDBJ whole genome shotgun (WGS) entry which is preliminary data.</text>
</comment>
<proteinExistence type="inferred from homology"/>
<dbReference type="InterPro" id="IPR000755">
    <property type="entry name" value="A_A_dipeptidase"/>
</dbReference>
<dbReference type="PANTHER" id="PTHR43126">
    <property type="entry name" value="D-ALANYL-D-ALANINE DIPEPTIDASE"/>
    <property type="match status" value="1"/>
</dbReference>
<evidence type="ECO:0000313" key="12">
    <source>
        <dbReference type="Proteomes" id="UP001302329"/>
    </source>
</evidence>
<feature type="binding site" evidence="9">
    <location>
        <position position="209"/>
    </location>
    <ligand>
        <name>Zn(2+)</name>
        <dbReference type="ChEBI" id="CHEBI:29105"/>
        <note>catalytic</note>
    </ligand>
</feature>
<keyword evidence="8 10" id="KW-0961">Cell wall biogenesis/degradation</keyword>
<feature type="binding site" evidence="9">
    <location>
        <position position="136"/>
    </location>
    <ligand>
        <name>Zn(2+)</name>
        <dbReference type="ChEBI" id="CHEBI:29105"/>
        <note>catalytic</note>
    </ligand>
</feature>
<evidence type="ECO:0000256" key="4">
    <source>
        <dbReference type="ARBA" id="ARBA00022801"/>
    </source>
</evidence>
<keyword evidence="12" id="KW-1185">Reference proteome</keyword>
<gene>
    <name evidence="11" type="ORF">VB739_00350</name>
</gene>
<comment type="cofactor">
    <cofactor evidence="9">
        <name>Zn(2+)</name>
        <dbReference type="ChEBI" id="CHEBI:29105"/>
    </cofactor>
    <text evidence="9">Binds 1 zinc ion per subunit.</text>
</comment>
<feature type="site" description="Transition state stabilizer" evidence="9">
    <location>
        <position position="81"/>
    </location>
</feature>
<accession>A0ABU5SRA1</accession>
<evidence type="ECO:0000256" key="7">
    <source>
        <dbReference type="ARBA" id="ARBA00023049"/>
    </source>
</evidence>
<dbReference type="RefSeq" id="WP_323355165.1">
    <property type="nucleotide sequence ID" value="NZ_JAYGHY010000001.1"/>
</dbReference>
<name>A0ABU5SRA1_9CYAN</name>
<dbReference type="EC" id="3.4.13.22" evidence="9 10"/>
<evidence type="ECO:0000256" key="6">
    <source>
        <dbReference type="ARBA" id="ARBA00022997"/>
    </source>
</evidence>